<accession>A0ABW3BJR5</accession>
<keyword evidence="3" id="KW-1185">Reference proteome</keyword>
<dbReference type="Pfam" id="PF01636">
    <property type="entry name" value="APH"/>
    <property type="match status" value="1"/>
</dbReference>
<evidence type="ECO:0000313" key="2">
    <source>
        <dbReference type="EMBL" id="MFD0803642.1"/>
    </source>
</evidence>
<protein>
    <submittedName>
        <fullName evidence="2">Phosphotransferase</fullName>
    </submittedName>
</protein>
<evidence type="ECO:0000313" key="3">
    <source>
        <dbReference type="Proteomes" id="UP001596956"/>
    </source>
</evidence>
<proteinExistence type="predicted"/>
<evidence type="ECO:0000259" key="1">
    <source>
        <dbReference type="Pfam" id="PF01636"/>
    </source>
</evidence>
<dbReference type="Proteomes" id="UP001596956">
    <property type="component" value="Unassembled WGS sequence"/>
</dbReference>
<name>A0ABW3BJR5_9ACTN</name>
<organism evidence="2 3">
    <name type="scientific">Streptomonospora algeriensis</name>
    <dbReference type="NCBI Taxonomy" id="995084"/>
    <lineage>
        <taxon>Bacteria</taxon>
        <taxon>Bacillati</taxon>
        <taxon>Actinomycetota</taxon>
        <taxon>Actinomycetes</taxon>
        <taxon>Streptosporangiales</taxon>
        <taxon>Nocardiopsidaceae</taxon>
        <taxon>Streptomonospora</taxon>
    </lineage>
</organism>
<dbReference type="EMBL" id="JBHTHR010001025">
    <property type="protein sequence ID" value="MFD0803642.1"/>
    <property type="molecule type" value="Genomic_DNA"/>
</dbReference>
<dbReference type="InterPro" id="IPR011009">
    <property type="entry name" value="Kinase-like_dom_sf"/>
</dbReference>
<sequence length="340" mass="36441">MDFTDLRLSLWDESEQRDAVHSWVEACLAERGERLLADPPRVRVRPWSTTARFASTAGPVWFKASAPGGEYEAALHGALHTWVPGRVLAPLGVDVKRGWSLLPDAGSTLREQMASIDDFAVWEAVLGAYSETQRTLAGRVRDLLALDVPDLRPAALGHLMDGFLADPGVAGALGDAADLLISHRSVFDAECKALDDAGVPPSLDHSDLHVGNVFVLDGGYRFADWGDAVVSHPFFSLLVPLRIAVRELGAGPRTEQRLCDAYLEPWTAAHPVRTLRAAAARATRLAALSRSLAWSRAFPELRSAVAAGQHEEIAALLRRLIAGIATAGAAGSTEGGDGIR</sequence>
<gene>
    <name evidence="2" type="ORF">ACFQZU_20310</name>
</gene>
<comment type="caution">
    <text evidence="2">The sequence shown here is derived from an EMBL/GenBank/DDBJ whole genome shotgun (WGS) entry which is preliminary data.</text>
</comment>
<dbReference type="InterPro" id="IPR002575">
    <property type="entry name" value="Aminoglycoside_PTrfase"/>
</dbReference>
<dbReference type="SUPFAM" id="SSF56112">
    <property type="entry name" value="Protein kinase-like (PK-like)"/>
    <property type="match status" value="1"/>
</dbReference>
<reference evidence="3" key="1">
    <citation type="journal article" date="2019" name="Int. J. Syst. Evol. Microbiol.">
        <title>The Global Catalogue of Microorganisms (GCM) 10K type strain sequencing project: providing services to taxonomists for standard genome sequencing and annotation.</title>
        <authorList>
            <consortium name="The Broad Institute Genomics Platform"/>
            <consortium name="The Broad Institute Genome Sequencing Center for Infectious Disease"/>
            <person name="Wu L."/>
            <person name="Ma J."/>
        </authorList>
    </citation>
    <scope>NUCLEOTIDE SEQUENCE [LARGE SCALE GENOMIC DNA]</scope>
    <source>
        <strain evidence="3">CCUG 63369</strain>
    </source>
</reference>
<feature type="domain" description="Aminoglycoside phosphotransferase" evidence="1">
    <location>
        <begin position="71"/>
        <end position="255"/>
    </location>
</feature>